<proteinExistence type="predicted"/>
<accession>A0A0D2TZ53</accession>
<evidence type="ECO:0000313" key="2">
    <source>
        <dbReference type="Proteomes" id="UP000032304"/>
    </source>
</evidence>
<gene>
    <name evidence="1" type="ORF">B456_013G110100</name>
</gene>
<name>A0A0D2TZ53_GOSRA</name>
<sequence length="78" mass="9416">MQNCSCYQNLSYDISCYYSRTRSRSVSIKSSIKVYFDEHPRWRYPFHDLTTSDQIAHRAQPNNLRWNRELSLKTQVSH</sequence>
<dbReference type="Proteomes" id="UP000032304">
    <property type="component" value="Chromosome 13"/>
</dbReference>
<organism evidence="1 2">
    <name type="scientific">Gossypium raimondii</name>
    <name type="common">Peruvian cotton</name>
    <name type="synonym">Gossypium klotzschianum subsp. raimondii</name>
    <dbReference type="NCBI Taxonomy" id="29730"/>
    <lineage>
        <taxon>Eukaryota</taxon>
        <taxon>Viridiplantae</taxon>
        <taxon>Streptophyta</taxon>
        <taxon>Embryophyta</taxon>
        <taxon>Tracheophyta</taxon>
        <taxon>Spermatophyta</taxon>
        <taxon>Magnoliopsida</taxon>
        <taxon>eudicotyledons</taxon>
        <taxon>Gunneridae</taxon>
        <taxon>Pentapetalae</taxon>
        <taxon>rosids</taxon>
        <taxon>malvids</taxon>
        <taxon>Malvales</taxon>
        <taxon>Malvaceae</taxon>
        <taxon>Malvoideae</taxon>
        <taxon>Gossypium</taxon>
    </lineage>
</organism>
<dbReference type="AlphaFoldDB" id="A0A0D2TZ53"/>
<dbReference type="Gramene" id="KJB80683">
    <property type="protein sequence ID" value="KJB80683"/>
    <property type="gene ID" value="B456_013G110100"/>
</dbReference>
<evidence type="ECO:0000313" key="1">
    <source>
        <dbReference type="EMBL" id="KJB80683.1"/>
    </source>
</evidence>
<reference evidence="1 2" key="1">
    <citation type="journal article" date="2012" name="Nature">
        <title>Repeated polyploidization of Gossypium genomes and the evolution of spinnable cotton fibres.</title>
        <authorList>
            <person name="Paterson A.H."/>
            <person name="Wendel J.F."/>
            <person name="Gundlach H."/>
            <person name="Guo H."/>
            <person name="Jenkins J."/>
            <person name="Jin D."/>
            <person name="Llewellyn D."/>
            <person name="Showmaker K.C."/>
            <person name="Shu S."/>
            <person name="Udall J."/>
            <person name="Yoo M.J."/>
            <person name="Byers R."/>
            <person name="Chen W."/>
            <person name="Doron-Faigenboim A."/>
            <person name="Duke M.V."/>
            <person name="Gong L."/>
            <person name="Grimwood J."/>
            <person name="Grover C."/>
            <person name="Grupp K."/>
            <person name="Hu G."/>
            <person name="Lee T.H."/>
            <person name="Li J."/>
            <person name="Lin L."/>
            <person name="Liu T."/>
            <person name="Marler B.S."/>
            <person name="Page J.T."/>
            <person name="Roberts A.W."/>
            <person name="Romanel E."/>
            <person name="Sanders W.S."/>
            <person name="Szadkowski E."/>
            <person name="Tan X."/>
            <person name="Tang H."/>
            <person name="Xu C."/>
            <person name="Wang J."/>
            <person name="Wang Z."/>
            <person name="Zhang D."/>
            <person name="Zhang L."/>
            <person name="Ashrafi H."/>
            <person name="Bedon F."/>
            <person name="Bowers J.E."/>
            <person name="Brubaker C.L."/>
            <person name="Chee P.W."/>
            <person name="Das S."/>
            <person name="Gingle A.R."/>
            <person name="Haigler C.H."/>
            <person name="Harker D."/>
            <person name="Hoffmann L.V."/>
            <person name="Hovav R."/>
            <person name="Jones D.C."/>
            <person name="Lemke C."/>
            <person name="Mansoor S."/>
            <person name="ur Rahman M."/>
            <person name="Rainville L.N."/>
            <person name="Rambani A."/>
            <person name="Reddy U.K."/>
            <person name="Rong J.K."/>
            <person name="Saranga Y."/>
            <person name="Scheffler B.E."/>
            <person name="Scheffler J.A."/>
            <person name="Stelly D.M."/>
            <person name="Triplett B.A."/>
            <person name="Van Deynze A."/>
            <person name="Vaslin M.F."/>
            <person name="Waghmare V.N."/>
            <person name="Walford S.A."/>
            <person name="Wright R.J."/>
            <person name="Zaki E.A."/>
            <person name="Zhang T."/>
            <person name="Dennis E.S."/>
            <person name="Mayer K.F."/>
            <person name="Peterson D.G."/>
            <person name="Rokhsar D.S."/>
            <person name="Wang X."/>
            <person name="Schmutz J."/>
        </authorList>
    </citation>
    <scope>NUCLEOTIDE SEQUENCE [LARGE SCALE GENOMIC DNA]</scope>
</reference>
<dbReference type="EMBL" id="CM001752">
    <property type="protein sequence ID" value="KJB80683.1"/>
    <property type="molecule type" value="Genomic_DNA"/>
</dbReference>
<protein>
    <submittedName>
        <fullName evidence="1">Uncharacterized protein</fullName>
    </submittedName>
</protein>
<keyword evidence="2" id="KW-1185">Reference proteome</keyword>